<dbReference type="CDD" id="cd05251">
    <property type="entry name" value="NmrA_like_SDR_a"/>
    <property type="match status" value="1"/>
</dbReference>
<dbReference type="GO" id="GO:0005634">
    <property type="term" value="C:nucleus"/>
    <property type="evidence" value="ECO:0007669"/>
    <property type="project" value="TreeGrafter"/>
</dbReference>
<evidence type="ECO:0000313" key="4">
    <source>
        <dbReference type="EMBL" id="KAF2461169.1"/>
    </source>
</evidence>
<name>A0A6A6PBE9_9PEZI</name>
<dbReference type="Pfam" id="PF05368">
    <property type="entry name" value="NmrA"/>
    <property type="match status" value="1"/>
</dbReference>
<keyword evidence="2" id="KW-0521">NADP</keyword>
<evidence type="ECO:0000259" key="3">
    <source>
        <dbReference type="Pfam" id="PF05368"/>
    </source>
</evidence>
<accession>A0A6A6PBE9</accession>
<proteinExistence type="inferred from homology"/>
<protein>
    <recommendedName>
        <fullName evidence="3">NmrA-like domain-containing protein</fullName>
    </recommendedName>
</protein>
<dbReference type="PANTHER" id="PTHR42748:SF26">
    <property type="entry name" value="NMRA-LIKE DOMAIN-CONTAINING PROTEIN"/>
    <property type="match status" value="1"/>
</dbReference>
<dbReference type="OrthoDB" id="3358371at2759"/>
<dbReference type="Gene3D" id="3.40.50.720">
    <property type="entry name" value="NAD(P)-binding Rossmann-like Domain"/>
    <property type="match status" value="1"/>
</dbReference>
<evidence type="ECO:0000256" key="1">
    <source>
        <dbReference type="ARBA" id="ARBA00006328"/>
    </source>
</evidence>
<keyword evidence="5" id="KW-1185">Reference proteome</keyword>
<dbReference type="SUPFAM" id="SSF51735">
    <property type="entry name" value="NAD(P)-binding Rossmann-fold domains"/>
    <property type="match status" value="1"/>
</dbReference>
<dbReference type="InterPro" id="IPR036291">
    <property type="entry name" value="NAD(P)-bd_dom_sf"/>
</dbReference>
<evidence type="ECO:0000256" key="2">
    <source>
        <dbReference type="ARBA" id="ARBA00022857"/>
    </source>
</evidence>
<dbReference type="InterPro" id="IPR051164">
    <property type="entry name" value="NmrA-like_oxidored"/>
</dbReference>
<evidence type="ECO:0000313" key="5">
    <source>
        <dbReference type="Proteomes" id="UP000799766"/>
    </source>
</evidence>
<organism evidence="4 5">
    <name type="scientific">Lineolata rhizophorae</name>
    <dbReference type="NCBI Taxonomy" id="578093"/>
    <lineage>
        <taxon>Eukaryota</taxon>
        <taxon>Fungi</taxon>
        <taxon>Dikarya</taxon>
        <taxon>Ascomycota</taxon>
        <taxon>Pezizomycotina</taxon>
        <taxon>Dothideomycetes</taxon>
        <taxon>Dothideomycetes incertae sedis</taxon>
        <taxon>Lineolatales</taxon>
        <taxon>Lineolataceae</taxon>
        <taxon>Lineolata</taxon>
    </lineage>
</organism>
<reference evidence="4" key="1">
    <citation type="journal article" date="2020" name="Stud. Mycol.">
        <title>101 Dothideomycetes genomes: a test case for predicting lifestyles and emergence of pathogens.</title>
        <authorList>
            <person name="Haridas S."/>
            <person name="Albert R."/>
            <person name="Binder M."/>
            <person name="Bloem J."/>
            <person name="Labutti K."/>
            <person name="Salamov A."/>
            <person name="Andreopoulos B."/>
            <person name="Baker S."/>
            <person name="Barry K."/>
            <person name="Bills G."/>
            <person name="Bluhm B."/>
            <person name="Cannon C."/>
            <person name="Castanera R."/>
            <person name="Culley D."/>
            <person name="Daum C."/>
            <person name="Ezra D."/>
            <person name="Gonzalez J."/>
            <person name="Henrissat B."/>
            <person name="Kuo A."/>
            <person name="Liang C."/>
            <person name="Lipzen A."/>
            <person name="Lutzoni F."/>
            <person name="Magnuson J."/>
            <person name="Mondo S."/>
            <person name="Nolan M."/>
            <person name="Ohm R."/>
            <person name="Pangilinan J."/>
            <person name="Park H.-J."/>
            <person name="Ramirez L."/>
            <person name="Alfaro M."/>
            <person name="Sun H."/>
            <person name="Tritt A."/>
            <person name="Yoshinaga Y."/>
            <person name="Zwiers L.-H."/>
            <person name="Turgeon B."/>
            <person name="Goodwin S."/>
            <person name="Spatafora J."/>
            <person name="Crous P."/>
            <person name="Grigoriev I."/>
        </authorList>
    </citation>
    <scope>NUCLEOTIDE SEQUENCE</scope>
    <source>
        <strain evidence="4">ATCC 16933</strain>
    </source>
</reference>
<comment type="similarity">
    <text evidence="1">Belongs to the NmrA-type oxidoreductase family.</text>
</comment>
<dbReference type="InterPro" id="IPR008030">
    <property type="entry name" value="NmrA-like"/>
</dbReference>
<sequence length="337" mass="37284">MQQPKLLVVIGATGTQGGSVVNTFHNDPEWRIRGLTRSLSSQRAKELSSRGVEMVAGDLNSLKSLIQAFQGANAIFAVTDFWRPLSDPKFTEGIKPGQTLSELAYEHELRQGKNIFDAAAKTEGLSRLIFSSIADVSEASGGKYTRVYHSDTKTHAEAYGRETYPELWKKTSTIQVGYYLSNWRDHPSEMPRKEADGSFNFVSQFAADTPLPLIAADEDTGPLTKSLLHEPAGTKLMGYRAWMTVGEFVATWGKVLGARAKLTTVPIETILDSSATQAMEPDVRDILAKGMGYLAEFGYKLREDPAMIQPEDVSIPATNLHVENWIERQDWSTVLHS</sequence>
<dbReference type="PANTHER" id="PTHR42748">
    <property type="entry name" value="NITROGEN METABOLITE REPRESSION PROTEIN NMRA FAMILY MEMBER"/>
    <property type="match status" value="1"/>
</dbReference>
<feature type="domain" description="NmrA-like" evidence="3">
    <location>
        <begin position="5"/>
        <end position="272"/>
    </location>
</feature>
<dbReference type="EMBL" id="MU001672">
    <property type="protein sequence ID" value="KAF2461169.1"/>
    <property type="molecule type" value="Genomic_DNA"/>
</dbReference>
<gene>
    <name evidence="4" type="ORF">BDY21DRAFT_279200</name>
</gene>
<dbReference type="Proteomes" id="UP000799766">
    <property type="component" value="Unassembled WGS sequence"/>
</dbReference>
<dbReference type="Gene3D" id="3.90.25.10">
    <property type="entry name" value="UDP-galactose 4-epimerase, domain 1"/>
    <property type="match status" value="1"/>
</dbReference>
<dbReference type="AlphaFoldDB" id="A0A6A6PBE9"/>